<reference evidence="12 13" key="1">
    <citation type="journal article" date="2014" name="G3 (Bethesda)">
        <title>Genome sequence of Candidatus Riesia pediculischaeffi, endosymbiont of chimpanzee lice, and genomic comparison of recently acquired endosymbionts from human and chimpanzee lice.</title>
        <authorList>
            <person name="Boyd B.M."/>
            <person name="Allen J.M."/>
            <person name="de Crecy-Lagard V."/>
            <person name="Reed D.L."/>
        </authorList>
    </citation>
    <scope>NUCLEOTIDE SEQUENCE [LARGE SCALE GENOMIC DNA]</scope>
    <source>
        <strain evidence="12 13">PTSU</strain>
    </source>
</reference>
<gene>
    <name evidence="10" type="primary">accA</name>
    <name evidence="12" type="ORF">P689_11913</name>
</gene>
<dbReference type="GO" id="GO:0005524">
    <property type="term" value="F:ATP binding"/>
    <property type="evidence" value="ECO:0007669"/>
    <property type="project" value="UniProtKB-KW"/>
</dbReference>
<comment type="caution">
    <text evidence="12">The sequence shown here is derived from an EMBL/GenBank/DDBJ whole genome shotgun (WGS) entry which is preliminary data.</text>
</comment>
<dbReference type="PATRIC" id="fig|1401651.3.peg.44"/>
<organism evidence="12 13">
    <name type="scientific">Candidatus Riesia pediculischaeffi PTSU</name>
    <dbReference type="NCBI Taxonomy" id="1401651"/>
    <lineage>
        <taxon>Bacteria</taxon>
        <taxon>Pseudomonadati</taxon>
        <taxon>Pseudomonadota</taxon>
        <taxon>Gammaproteobacteria</taxon>
        <taxon>Enterobacterales</taxon>
        <taxon>Enterobacteriaceae</taxon>
        <taxon>Candidatus Riesia</taxon>
    </lineage>
</organism>
<proteinExistence type="inferred from homology"/>
<dbReference type="InterPro" id="IPR029045">
    <property type="entry name" value="ClpP/crotonase-like_dom_sf"/>
</dbReference>
<dbReference type="AlphaFoldDB" id="A0A0C1S0G6"/>
<evidence type="ECO:0000256" key="2">
    <source>
        <dbReference type="ARBA" id="ARBA00022516"/>
    </source>
</evidence>
<keyword evidence="5 10" id="KW-0276">Fatty acid metabolism</keyword>
<dbReference type="HOGENOM" id="CLU_015486_0_2_6"/>
<dbReference type="NCBIfam" id="TIGR00513">
    <property type="entry name" value="accA"/>
    <property type="match status" value="1"/>
</dbReference>
<dbReference type="GO" id="GO:0006633">
    <property type="term" value="P:fatty acid biosynthetic process"/>
    <property type="evidence" value="ECO:0007669"/>
    <property type="project" value="UniProtKB-KW"/>
</dbReference>
<dbReference type="NCBIfam" id="NF004344">
    <property type="entry name" value="PRK05724.1"/>
    <property type="match status" value="1"/>
</dbReference>
<evidence type="ECO:0000256" key="10">
    <source>
        <dbReference type="HAMAP-Rule" id="MF_00823"/>
    </source>
</evidence>
<dbReference type="GO" id="GO:0016743">
    <property type="term" value="F:carboxyl- or carbamoyltransferase activity"/>
    <property type="evidence" value="ECO:0007669"/>
    <property type="project" value="UniProtKB-UniRule"/>
</dbReference>
<keyword evidence="7 10" id="KW-0443">Lipid metabolism</keyword>
<keyword evidence="2 10" id="KW-0444">Lipid biosynthesis</keyword>
<keyword evidence="3 10" id="KW-0808">Transferase</keyword>
<dbReference type="EC" id="2.1.3.15" evidence="10"/>
<evidence type="ECO:0000256" key="9">
    <source>
        <dbReference type="ARBA" id="ARBA00049152"/>
    </source>
</evidence>
<feature type="domain" description="CoA carboxyltransferase C-terminal" evidence="11">
    <location>
        <begin position="59"/>
        <end position="312"/>
    </location>
</feature>
<name>A0A0C1S0G6_9ENTR</name>
<evidence type="ECO:0000256" key="6">
    <source>
        <dbReference type="ARBA" id="ARBA00022840"/>
    </source>
</evidence>
<comment type="similarity">
    <text evidence="10">Belongs to the AccA family.</text>
</comment>
<evidence type="ECO:0000256" key="8">
    <source>
        <dbReference type="ARBA" id="ARBA00023160"/>
    </source>
</evidence>
<dbReference type="NCBIfam" id="NF041504">
    <property type="entry name" value="AccA_sub"/>
    <property type="match status" value="1"/>
</dbReference>
<comment type="subunit">
    <text evidence="10">Acetyl-CoA carboxylase is a heterohexamer composed of biotin carboxyl carrier protein (AccB), biotin carboxylase (AccC) and two subunits each of ACCase subunit alpha (AccA) and ACCase subunit beta (AccD).</text>
</comment>
<dbReference type="PRINTS" id="PR01069">
    <property type="entry name" value="ACCCTRFRASEA"/>
</dbReference>
<comment type="catalytic activity">
    <reaction evidence="9 10">
        <text>N(6)-carboxybiotinyl-L-lysyl-[protein] + acetyl-CoA = N(6)-biotinyl-L-lysyl-[protein] + malonyl-CoA</text>
        <dbReference type="Rhea" id="RHEA:54728"/>
        <dbReference type="Rhea" id="RHEA-COMP:10505"/>
        <dbReference type="Rhea" id="RHEA-COMP:10506"/>
        <dbReference type="ChEBI" id="CHEBI:57288"/>
        <dbReference type="ChEBI" id="CHEBI:57384"/>
        <dbReference type="ChEBI" id="CHEBI:83144"/>
        <dbReference type="ChEBI" id="CHEBI:83145"/>
        <dbReference type="EC" id="2.1.3.15"/>
    </reaction>
</comment>
<dbReference type="GO" id="GO:2001295">
    <property type="term" value="P:malonyl-CoA biosynthetic process"/>
    <property type="evidence" value="ECO:0007669"/>
    <property type="project" value="UniProtKB-UniRule"/>
</dbReference>
<evidence type="ECO:0000256" key="4">
    <source>
        <dbReference type="ARBA" id="ARBA00022741"/>
    </source>
</evidence>
<evidence type="ECO:0000259" key="11">
    <source>
        <dbReference type="PROSITE" id="PS50989"/>
    </source>
</evidence>
<evidence type="ECO:0000313" key="12">
    <source>
        <dbReference type="EMBL" id="KIE64042.1"/>
    </source>
</evidence>
<evidence type="ECO:0000313" key="13">
    <source>
        <dbReference type="Proteomes" id="UP000054529"/>
    </source>
</evidence>
<dbReference type="PANTHER" id="PTHR42853">
    <property type="entry name" value="ACETYL-COENZYME A CARBOXYLASE CARBOXYL TRANSFERASE SUBUNIT ALPHA"/>
    <property type="match status" value="1"/>
</dbReference>
<dbReference type="InterPro" id="IPR011763">
    <property type="entry name" value="COA_CT_C"/>
</dbReference>
<sequence length="335" mass="38063">MVIDLNYASKTDGESMIGKFFLDFERPIVQLKEKIDRLKSSYTSNRLQEFKKNSEINKLERKEIELTKKIFANLSDWQIVKLSRHPMRPHSYDYIRRIFTDFQELSGDRLYGEDKSIIGGIARIEGRPIMVVGNQKGRNTEEMVKRNFGMSFPEGYRKSLRLMKMAEDFRLPIITLIDTPGAYPGVEAEERGQSLAIANNLKYMSDLSVPIICTIIGEGGSGGALAIGVGDRINMLEYSTYSVISPEGCAAILWKNSKKSDLAAEMMGITSRKLKSLNLIDNIVEEPLGGAHRNYSIVADNLKKRILMDLKKLDTFSKEELTDKRYYKLISYGLD</sequence>
<keyword evidence="8 10" id="KW-0275">Fatty acid biosynthesis</keyword>
<comment type="pathway">
    <text evidence="1 10">Lipid metabolism; malonyl-CoA biosynthesis; malonyl-CoA from acetyl-CoA: step 1/1.</text>
</comment>
<protein>
    <recommendedName>
        <fullName evidence="10">Acetyl-coenzyme A carboxylase carboxyl transferase subunit alpha</fullName>
        <shortName evidence="10">ACCase subunit alpha</shortName>
        <shortName evidence="10">Acetyl-CoA carboxylase carboxyltransferase subunit alpha</shortName>
        <ecNumber evidence="10">2.1.3.15</ecNumber>
    </recommendedName>
</protein>
<dbReference type="Proteomes" id="UP000054529">
    <property type="component" value="Unassembled WGS sequence"/>
</dbReference>
<dbReference type="SUPFAM" id="SSF52096">
    <property type="entry name" value="ClpP/crotonase"/>
    <property type="match status" value="1"/>
</dbReference>
<dbReference type="GO" id="GO:0003989">
    <property type="term" value="F:acetyl-CoA carboxylase activity"/>
    <property type="evidence" value="ECO:0007669"/>
    <property type="project" value="InterPro"/>
</dbReference>
<evidence type="ECO:0000256" key="7">
    <source>
        <dbReference type="ARBA" id="ARBA00023098"/>
    </source>
</evidence>
<keyword evidence="6 10" id="KW-0067">ATP-binding</keyword>
<keyword evidence="4 10" id="KW-0547">Nucleotide-binding</keyword>
<dbReference type="EMBL" id="AWXV01000002">
    <property type="protein sequence ID" value="KIE64042.1"/>
    <property type="molecule type" value="Genomic_DNA"/>
</dbReference>
<comment type="subcellular location">
    <subcellularLocation>
        <location evidence="10">Cytoplasm</location>
    </subcellularLocation>
</comment>
<evidence type="ECO:0000256" key="1">
    <source>
        <dbReference type="ARBA" id="ARBA00004956"/>
    </source>
</evidence>
<evidence type="ECO:0000256" key="5">
    <source>
        <dbReference type="ARBA" id="ARBA00022832"/>
    </source>
</evidence>
<dbReference type="UniPathway" id="UPA00655">
    <property type="reaction ID" value="UER00711"/>
</dbReference>
<dbReference type="HAMAP" id="MF_00823">
    <property type="entry name" value="AcetylCoA_CT_alpha"/>
    <property type="match status" value="1"/>
</dbReference>
<dbReference type="Pfam" id="PF03255">
    <property type="entry name" value="ACCA"/>
    <property type="match status" value="1"/>
</dbReference>
<dbReference type="PANTHER" id="PTHR42853:SF3">
    <property type="entry name" value="ACETYL-COENZYME A CARBOXYLASE CARBOXYL TRANSFERASE SUBUNIT ALPHA, CHLOROPLASTIC"/>
    <property type="match status" value="1"/>
</dbReference>
<evidence type="ECO:0000256" key="3">
    <source>
        <dbReference type="ARBA" id="ARBA00022679"/>
    </source>
</evidence>
<comment type="function">
    <text evidence="10">Component of the acetyl coenzyme A carboxylase (ACC) complex. First, biotin carboxylase catalyzes the carboxylation of biotin on its carrier protein (BCCP) and then the CO(2) group is transferred by the carboxyltransferase to acetyl-CoA to form malonyl-CoA.</text>
</comment>
<dbReference type="Gene3D" id="3.90.226.10">
    <property type="entry name" value="2-enoyl-CoA Hydratase, Chain A, domain 1"/>
    <property type="match status" value="1"/>
</dbReference>
<dbReference type="InterPro" id="IPR001095">
    <property type="entry name" value="Acetyl_CoA_COase_a_su"/>
</dbReference>
<dbReference type="PROSITE" id="PS50989">
    <property type="entry name" value="COA_CT_CTER"/>
    <property type="match status" value="1"/>
</dbReference>
<accession>A0A0C1S0G6</accession>
<dbReference type="GO" id="GO:0009317">
    <property type="term" value="C:acetyl-CoA carboxylase complex"/>
    <property type="evidence" value="ECO:0007669"/>
    <property type="project" value="InterPro"/>
</dbReference>
<keyword evidence="10" id="KW-0963">Cytoplasm</keyword>